<feature type="compositionally biased region" description="Basic and acidic residues" evidence="4">
    <location>
        <begin position="18"/>
        <end position="29"/>
    </location>
</feature>
<evidence type="ECO:0000256" key="2">
    <source>
        <dbReference type="ARBA" id="ARBA00022771"/>
    </source>
</evidence>
<dbReference type="PANTHER" id="PTHR46632">
    <property type="entry name" value="E3 UBIQUITIN-PROTEIN LIGASE SINA-LIKE 4"/>
    <property type="match status" value="1"/>
</dbReference>
<accession>R7WDV5</accession>
<feature type="region of interest" description="Disordered" evidence="4">
    <location>
        <begin position="1"/>
        <end position="29"/>
    </location>
</feature>
<evidence type="ECO:0000256" key="4">
    <source>
        <dbReference type="SAM" id="MobiDB-lite"/>
    </source>
</evidence>
<reference evidence="6" key="1">
    <citation type="submission" date="2015-06" db="UniProtKB">
        <authorList>
            <consortium name="EnsemblPlants"/>
        </authorList>
    </citation>
    <scope>IDENTIFICATION</scope>
</reference>
<dbReference type="Pfam" id="PF21362">
    <property type="entry name" value="Sina_RING"/>
    <property type="match status" value="1"/>
</dbReference>
<protein>
    <submittedName>
        <fullName evidence="6">E3 ubiquitin-protein ligase SINA-like protein 7</fullName>
    </submittedName>
</protein>
<proteinExistence type="predicted"/>
<evidence type="ECO:0000259" key="5">
    <source>
        <dbReference type="Pfam" id="PF21362"/>
    </source>
</evidence>
<name>R7WDV5_AEGTA</name>
<evidence type="ECO:0000313" key="6">
    <source>
        <dbReference type="EnsemblPlants" id="EMT20543"/>
    </source>
</evidence>
<sequence>MQGAGVEGRSRGSPSATDKADESAKKARLDLPDGHLVKQELVAHDAAAGGGAIVAVAERSPRAELRVKIDMCVLHCPLCTLPFKPPVFQCKGGHLACGGCAAQQPSGQCGACADGCGFFDPCPALDAVVSSTRVQCPNAGCHS</sequence>
<dbReference type="PANTHER" id="PTHR46632:SF38">
    <property type="entry name" value="SIAH-TYPE DOMAIN-CONTAINING PROTEIN"/>
    <property type="match status" value="1"/>
</dbReference>
<dbReference type="EnsemblPlants" id="EMT20543">
    <property type="protein sequence ID" value="EMT20543"/>
    <property type="gene ID" value="F775_28779"/>
</dbReference>
<keyword evidence="1" id="KW-0479">Metal-binding</keyword>
<evidence type="ECO:0000256" key="3">
    <source>
        <dbReference type="ARBA" id="ARBA00022833"/>
    </source>
</evidence>
<organism evidence="6">
    <name type="scientific">Aegilops tauschii</name>
    <name type="common">Tausch's goatgrass</name>
    <name type="synonym">Aegilops squarrosa</name>
    <dbReference type="NCBI Taxonomy" id="37682"/>
    <lineage>
        <taxon>Eukaryota</taxon>
        <taxon>Viridiplantae</taxon>
        <taxon>Streptophyta</taxon>
        <taxon>Embryophyta</taxon>
        <taxon>Tracheophyta</taxon>
        <taxon>Spermatophyta</taxon>
        <taxon>Magnoliopsida</taxon>
        <taxon>Liliopsida</taxon>
        <taxon>Poales</taxon>
        <taxon>Poaceae</taxon>
        <taxon>BOP clade</taxon>
        <taxon>Pooideae</taxon>
        <taxon>Triticodae</taxon>
        <taxon>Triticeae</taxon>
        <taxon>Triticinae</taxon>
        <taxon>Aegilops</taxon>
    </lineage>
</organism>
<keyword evidence="2" id="KW-0863">Zinc-finger</keyword>
<dbReference type="AlphaFoldDB" id="R7WDV5"/>
<dbReference type="InterPro" id="IPR044286">
    <property type="entry name" value="SINL_plant"/>
</dbReference>
<feature type="domain" description="E3 ubiquitin-protein ligase Sina-like RING finger" evidence="5">
    <location>
        <begin position="76"/>
        <end position="112"/>
    </location>
</feature>
<evidence type="ECO:0000256" key="1">
    <source>
        <dbReference type="ARBA" id="ARBA00022723"/>
    </source>
</evidence>
<dbReference type="InterPro" id="IPR049548">
    <property type="entry name" value="Sina-like_RING"/>
</dbReference>
<keyword evidence="3" id="KW-0862">Zinc</keyword>
<dbReference type="GO" id="GO:0008270">
    <property type="term" value="F:zinc ion binding"/>
    <property type="evidence" value="ECO:0007669"/>
    <property type="project" value="UniProtKB-KW"/>
</dbReference>